<dbReference type="SUPFAM" id="SSF52172">
    <property type="entry name" value="CheY-like"/>
    <property type="match status" value="1"/>
</dbReference>
<protein>
    <submittedName>
        <fullName evidence="5">Putative signal transduction histidine kinase</fullName>
    </submittedName>
</protein>
<evidence type="ECO:0000256" key="2">
    <source>
        <dbReference type="ARBA" id="ARBA00023012"/>
    </source>
</evidence>
<evidence type="ECO:0000259" key="4">
    <source>
        <dbReference type="PROSITE" id="PS50110"/>
    </source>
</evidence>
<evidence type="ECO:0000313" key="6">
    <source>
        <dbReference type="Proteomes" id="UP000184085"/>
    </source>
</evidence>
<dbReference type="Gene3D" id="3.40.50.2300">
    <property type="match status" value="1"/>
</dbReference>
<accession>A0A1M4MY69</accession>
<dbReference type="EMBL" id="FMJB01000036">
    <property type="protein sequence ID" value="SCM66704.1"/>
    <property type="molecule type" value="Genomic_DNA"/>
</dbReference>
<evidence type="ECO:0000256" key="3">
    <source>
        <dbReference type="PROSITE-ProRule" id="PRU00169"/>
    </source>
</evidence>
<dbReference type="GO" id="GO:0000160">
    <property type="term" value="P:phosphorelay signal transduction system"/>
    <property type="evidence" value="ECO:0007669"/>
    <property type="project" value="UniProtKB-KW"/>
</dbReference>
<dbReference type="PROSITE" id="PS50007">
    <property type="entry name" value="PIPLC_X_DOMAIN"/>
    <property type="match status" value="1"/>
</dbReference>
<keyword evidence="6" id="KW-1185">Reference proteome</keyword>
<dbReference type="PANTHER" id="PTHR45339">
    <property type="entry name" value="HYBRID SIGNAL TRANSDUCTION HISTIDINE KINASE J"/>
    <property type="match status" value="1"/>
</dbReference>
<keyword evidence="5" id="KW-0418">Kinase</keyword>
<reference evidence="6" key="1">
    <citation type="submission" date="2016-09" db="EMBL/GenBank/DDBJ databases">
        <authorList>
            <person name="Wibberg D."/>
        </authorList>
    </citation>
    <scope>NUCLEOTIDE SEQUENCE [LARGE SCALE GENOMIC DNA]</scope>
</reference>
<evidence type="ECO:0000256" key="1">
    <source>
        <dbReference type="ARBA" id="ARBA00022553"/>
    </source>
</evidence>
<name>A0A1M4MY69_9RHOB</name>
<proteinExistence type="predicted"/>
<dbReference type="InterPro" id="IPR001789">
    <property type="entry name" value="Sig_transdc_resp-reg_receiver"/>
</dbReference>
<keyword evidence="2" id="KW-0902">Two-component regulatory system</keyword>
<dbReference type="Proteomes" id="UP000184085">
    <property type="component" value="Unassembled WGS sequence"/>
</dbReference>
<keyword evidence="5" id="KW-0808">Transferase</keyword>
<gene>
    <name evidence="5" type="ORF">KARMA_0886</name>
</gene>
<feature type="domain" description="Response regulatory" evidence="4">
    <location>
        <begin position="110"/>
        <end position="226"/>
    </location>
</feature>
<sequence length="238" mass="26038">MRVECDSVVHDTQITYRLSITAPTFRSKLGDGNLARKVYSGQGSDKHKQETIDLNLWISQNAILELGGSLTFEETGEDSASAVATFSFPRASQPRPVIGSVSDQLPRDLSVMIVDDEPINRKVLTLLLKKNGNAVWTAENGQEAVELAIKHRPDLVIMDLNMPVMDGISATREILSQAALAHTKVIGATAYVSDEIEAECLGAGMLELVAKPLRKEKLFHALSRHCPTMLLQAEQTDT</sequence>
<keyword evidence="1 3" id="KW-0597">Phosphoprotein</keyword>
<organism evidence="5 6">
    <name type="scientific">Donghicola eburneus</name>
    <dbReference type="NCBI Taxonomy" id="393278"/>
    <lineage>
        <taxon>Bacteria</taxon>
        <taxon>Pseudomonadati</taxon>
        <taxon>Pseudomonadota</taxon>
        <taxon>Alphaproteobacteria</taxon>
        <taxon>Rhodobacterales</taxon>
        <taxon>Roseobacteraceae</taxon>
        <taxon>Donghicola</taxon>
    </lineage>
</organism>
<dbReference type="Pfam" id="PF00072">
    <property type="entry name" value="Response_reg"/>
    <property type="match status" value="1"/>
</dbReference>
<feature type="modified residue" description="4-aspartylphosphate" evidence="3">
    <location>
        <position position="159"/>
    </location>
</feature>
<dbReference type="CDD" id="cd17546">
    <property type="entry name" value="REC_hyHK_CKI1_RcsC-like"/>
    <property type="match status" value="1"/>
</dbReference>
<dbReference type="PANTHER" id="PTHR45339:SF1">
    <property type="entry name" value="HYBRID SIGNAL TRANSDUCTION HISTIDINE KINASE J"/>
    <property type="match status" value="1"/>
</dbReference>
<dbReference type="AlphaFoldDB" id="A0A1M4MY69"/>
<evidence type="ECO:0000313" key="5">
    <source>
        <dbReference type="EMBL" id="SCM66704.1"/>
    </source>
</evidence>
<dbReference type="InterPro" id="IPR011006">
    <property type="entry name" value="CheY-like_superfamily"/>
</dbReference>
<dbReference type="SMART" id="SM00448">
    <property type="entry name" value="REC"/>
    <property type="match status" value="1"/>
</dbReference>
<dbReference type="PROSITE" id="PS50110">
    <property type="entry name" value="RESPONSE_REGULATORY"/>
    <property type="match status" value="1"/>
</dbReference>
<dbReference type="GO" id="GO:0016301">
    <property type="term" value="F:kinase activity"/>
    <property type="evidence" value="ECO:0007669"/>
    <property type="project" value="UniProtKB-KW"/>
</dbReference>